<dbReference type="InterPro" id="IPR012893">
    <property type="entry name" value="HipA-like_C"/>
</dbReference>
<accession>A0A1H6JTH7</accession>
<proteinExistence type="predicted"/>
<sequence>MKYTLMHKNIAVADIEIDEAIGGISVIDNISAKEHLPIGVVHPLHHSESIDRYALNQWWAGRSIPASRMGIEDALEKLGVYNSKLLLTKCLGLSLSDHYWIKPYGSDMTWEDVNFFDNDFSDDIGDVLFGTSDKNAGFDFLSPDNTSDGNLKKRWKIIDGKRCLLKSGSNPYSQQTFNEVIASKIMNRLGIDHVPYSVTWINDEPYSVCEDFVTKDTELISAWRVLQLRTKANHENEYLHYVNICRELGIDIVPSIDKMIVLDYIIANEDRHFNNFGLLRDANTLEWLGAAPIFDSGTSLWYDRLTSRIPINGVNCKPFKKTHGEQIKLVSSLEWFDASKLDGIEDEILEVFSEDKAAQYIDTERAKTIAAEVRNRIEAVESMAMSHIQSYDISSTEGDVEEDVAESYGMKME</sequence>
<organism evidence="4 5">
    <name type="scientific">Ruminococcus flavefaciens</name>
    <dbReference type="NCBI Taxonomy" id="1265"/>
    <lineage>
        <taxon>Bacteria</taxon>
        <taxon>Bacillati</taxon>
        <taxon>Bacillota</taxon>
        <taxon>Clostridia</taxon>
        <taxon>Eubacteriales</taxon>
        <taxon>Oscillospiraceae</taxon>
        <taxon>Ruminococcus</taxon>
    </lineage>
</organism>
<evidence type="ECO:0000313" key="4">
    <source>
        <dbReference type="EMBL" id="SEH64282.1"/>
    </source>
</evidence>
<evidence type="ECO:0000256" key="2">
    <source>
        <dbReference type="ARBA" id="ARBA00022777"/>
    </source>
</evidence>
<dbReference type="GO" id="GO:0016301">
    <property type="term" value="F:kinase activity"/>
    <property type="evidence" value="ECO:0007669"/>
    <property type="project" value="UniProtKB-KW"/>
</dbReference>
<evidence type="ECO:0000259" key="3">
    <source>
        <dbReference type="Pfam" id="PF07804"/>
    </source>
</evidence>
<dbReference type="EMBL" id="FNWV01000006">
    <property type="protein sequence ID" value="SEH64282.1"/>
    <property type="molecule type" value="Genomic_DNA"/>
</dbReference>
<evidence type="ECO:0000313" key="5">
    <source>
        <dbReference type="Proteomes" id="UP000183190"/>
    </source>
</evidence>
<evidence type="ECO:0000256" key="1">
    <source>
        <dbReference type="ARBA" id="ARBA00022679"/>
    </source>
</evidence>
<name>A0A1H6JTH7_RUMFL</name>
<reference evidence="4 5" key="1">
    <citation type="submission" date="2016-10" db="EMBL/GenBank/DDBJ databases">
        <authorList>
            <person name="de Groot N.N."/>
        </authorList>
    </citation>
    <scope>NUCLEOTIDE SEQUENCE [LARGE SCALE GENOMIC DNA]</scope>
    <source>
        <strain evidence="4 5">YAD2003</strain>
    </source>
</reference>
<dbReference type="Gene3D" id="1.10.1070.20">
    <property type="match status" value="1"/>
</dbReference>
<dbReference type="AlphaFoldDB" id="A0A1H6JTH7"/>
<gene>
    <name evidence="4" type="ORF">SAMN02910265_01879</name>
</gene>
<dbReference type="Pfam" id="PF07804">
    <property type="entry name" value="HipA_C"/>
    <property type="match status" value="1"/>
</dbReference>
<dbReference type="Proteomes" id="UP000183190">
    <property type="component" value="Unassembled WGS sequence"/>
</dbReference>
<protein>
    <recommendedName>
        <fullName evidence="3">HipA-like C-terminal domain-containing protein</fullName>
    </recommendedName>
</protein>
<feature type="domain" description="HipA-like C-terminal" evidence="3">
    <location>
        <begin position="159"/>
        <end position="377"/>
    </location>
</feature>
<keyword evidence="2" id="KW-0418">Kinase</keyword>
<keyword evidence="1" id="KW-0808">Transferase</keyword>